<accession>A0A8J3B7C5</accession>
<proteinExistence type="predicted"/>
<evidence type="ECO:0000313" key="1">
    <source>
        <dbReference type="EMBL" id="GGJ79881.1"/>
    </source>
</evidence>
<dbReference type="AlphaFoldDB" id="A0A8J3B7C5"/>
<dbReference type="EMBL" id="BMQB01000001">
    <property type="protein sequence ID" value="GGJ79881.1"/>
    <property type="molecule type" value="Genomic_DNA"/>
</dbReference>
<sequence>MNRTKLTRGAVVVATALSFALTIAAGLAIVTTGTGMLEPTTTTAQGGGKLPAPPTPLKLRPVQQILGSTDTPAVPAAAAKTTAAGTAKGVTAAAAAAATPTAKPRSGAAAPGGGTAKTLVLYDSTGPFAWLGEVYAIQAANLASHFGAWTAAPVTGYKAGDINAYSAVVYVGSTYDEPLPVAFLDDVNATSKSVTWMYDNIWQLAARDPQFAAKRGFTYSQFDLAKVARVDYKGKELTRDARNAAGIMDVNISDAAKTKVLAEAVREDGSRFPWAVRSGNLTYLGEIPFSYVTHDDRYLAYADLLFDTLGAPSAAERKRALVRIEDAGPDSDPAELRAIADTLYAKKIPFSVALYTRYRDPLGKQNNGKAQDYSLLQRPEVIKALKYMEARGGTMIMHGYTHQNGSLINPYDGTSGNDFEFYRAHVDANDSVIYDGPVPGDSAAMVTGRVVSAQLQFALSGLKPATIFEFPHYAGSAVDYQTIHSLFGKRYDRTLYFPGLLSGGTVDHSRATGQYFPYTVRDVYGTVIVPENIGNVEPEAFNNHAARLPSDLIASADRNLVIRDGVASFFYHPYLGTKYLDEVVAGVQGKGYSFVTAQTMLNG</sequence>
<name>A0A8J3B7C5_9ACTN</name>
<reference evidence="1" key="2">
    <citation type="submission" date="2020-09" db="EMBL/GenBank/DDBJ databases">
        <authorList>
            <person name="Sun Q."/>
            <person name="Ohkuma M."/>
        </authorList>
    </citation>
    <scope>NUCLEOTIDE SEQUENCE</scope>
    <source>
        <strain evidence="1">JCM 3090</strain>
    </source>
</reference>
<gene>
    <name evidence="1" type="ORF">GCM10010123_07170</name>
</gene>
<comment type="caution">
    <text evidence="1">The sequence shown here is derived from an EMBL/GenBank/DDBJ whole genome shotgun (WGS) entry which is preliminary data.</text>
</comment>
<dbReference type="InterPro" id="IPR018763">
    <property type="entry name" value="DUF2334"/>
</dbReference>
<reference evidence="1" key="1">
    <citation type="journal article" date="2014" name="Int. J. Syst. Evol. Microbiol.">
        <title>Complete genome sequence of Corynebacterium casei LMG S-19264T (=DSM 44701T), isolated from a smear-ripened cheese.</title>
        <authorList>
            <consortium name="US DOE Joint Genome Institute (JGI-PGF)"/>
            <person name="Walter F."/>
            <person name="Albersmeier A."/>
            <person name="Kalinowski J."/>
            <person name="Ruckert C."/>
        </authorList>
    </citation>
    <scope>NUCLEOTIDE SEQUENCE</scope>
    <source>
        <strain evidence="1">JCM 3090</strain>
    </source>
</reference>
<organism evidence="1 2">
    <name type="scientific">Pilimelia anulata</name>
    <dbReference type="NCBI Taxonomy" id="53371"/>
    <lineage>
        <taxon>Bacteria</taxon>
        <taxon>Bacillati</taxon>
        <taxon>Actinomycetota</taxon>
        <taxon>Actinomycetes</taxon>
        <taxon>Micromonosporales</taxon>
        <taxon>Micromonosporaceae</taxon>
        <taxon>Pilimelia</taxon>
    </lineage>
</organism>
<evidence type="ECO:0000313" key="2">
    <source>
        <dbReference type="Proteomes" id="UP000649739"/>
    </source>
</evidence>
<dbReference type="Proteomes" id="UP000649739">
    <property type="component" value="Unassembled WGS sequence"/>
</dbReference>
<dbReference type="CDD" id="cd10923">
    <property type="entry name" value="CE4_COG5298"/>
    <property type="match status" value="1"/>
</dbReference>
<dbReference type="RefSeq" id="WP_229783275.1">
    <property type="nucleotide sequence ID" value="NZ_BMQB01000001.1"/>
</dbReference>
<dbReference type="Pfam" id="PF10096">
    <property type="entry name" value="DUF2334"/>
    <property type="match status" value="1"/>
</dbReference>
<keyword evidence="2" id="KW-1185">Reference proteome</keyword>
<protein>
    <submittedName>
        <fullName evidence="1">Cell wall anchor</fullName>
    </submittedName>
</protein>